<dbReference type="PRINTS" id="PR00080">
    <property type="entry name" value="SDRFAMILY"/>
</dbReference>
<dbReference type="Gene3D" id="3.40.50.720">
    <property type="entry name" value="NAD(P)-binding Rossmann-like Domain"/>
    <property type="match status" value="1"/>
</dbReference>
<protein>
    <submittedName>
        <fullName evidence="4">Short-chain dehydrogenase</fullName>
    </submittedName>
</protein>
<proteinExistence type="inferred from homology"/>
<feature type="domain" description="Ketoreductase" evidence="3">
    <location>
        <begin position="15"/>
        <end position="189"/>
    </location>
</feature>
<evidence type="ECO:0000259" key="3">
    <source>
        <dbReference type="SMART" id="SM00822"/>
    </source>
</evidence>
<evidence type="ECO:0000256" key="2">
    <source>
        <dbReference type="ARBA" id="ARBA00023002"/>
    </source>
</evidence>
<evidence type="ECO:0000313" key="5">
    <source>
        <dbReference type="Proteomes" id="UP000237717"/>
    </source>
</evidence>
<keyword evidence="4" id="KW-0614">Plasmid</keyword>
<dbReference type="InterPro" id="IPR057326">
    <property type="entry name" value="KR_dom"/>
</dbReference>
<evidence type="ECO:0000313" key="4">
    <source>
        <dbReference type="EMBL" id="AVH45261.1"/>
    </source>
</evidence>
<dbReference type="Pfam" id="PF13561">
    <property type="entry name" value="adh_short_C2"/>
    <property type="match status" value="1"/>
</dbReference>
<reference evidence="4 5" key="1">
    <citation type="submission" date="2018-02" db="EMBL/GenBank/DDBJ databases">
        <title>Complete genome sequence of Agrobacterium tumefaciens 1D1609.</title>
        <authorList>
            <person name="Cho S.-T."/>
            <person name="Haryono M."/>
            <person name="Chang H.-H."/>
            <person name="Santos M.N."/>
            <person name="Lai E.-M."/>
            <person name="Kuo C.-H."/>
        </authorList>
    </citation>
    <scope>NUCLEOTIDE SEQUENCE [LARGE SCALE GENOMIC DNA]</scope>
    <source>
        <strain evidence="4 5">1D1609</strain>
        <plasmid evidence="5">Plasmid pti1d1609</plasmid>
    </source>
</reference>
<dbReference type="InterPro" id="IPR020904">
    <property type="entry name" value="Sc_DH/Rdtase_CS"/>
</dbReference>
<comment type="similarity">
    <text evidence="1">Belongs to the short-chain dehydrogenases/reductases (SDR) family.</text>
</comment>
<dbReference type="RefSeq" id="WP_104680339.1">
    <property type="nucleotide sequence ID" value="NZ_CP026926.1"/>
</dbReference>
<dbReference type="EMBL" id="CP026926">
    <property type="protein sequence ID" value="AVH45261.1"/>
    <property type="molecule type" value="Genomic_DNA"/>
</dbReference>
<dbReference type="PROSITE" id="PS00061">
    <property type="entry name" value="ADH_SHORT"/>
    <property type="match status" value="1"/>
</dbReference>
<accession>A0A2L2LLQ6</accession>
<dbReference type="InterPro" id="IPR036291">
    <property type="entry name" value="NAD(P)-bd_dom_sf"/>
</dbReference>
<geneLocation type="plasmid" evidence="5">
    <name>pti1d1609</name>
</geneLocation>
<dbReference type="Proteomes" id="UP000237717">
    <property type="component" value="Plasmid pTi1D1609"/>
</dbReference>
<gene>
    <name evidence="4" type="ORF">At1D1609_52280</name>
</gene>
<dbReference type="SUPFAM" id="SSF51735">
    <property type="entry name" value="NAD(P)-binding Rossmann-fold domains"/>
    <property type="match status" value="1"/>
</dbReference>
<dbReference type="GO" id="GO:0016616">
    <property type="term" value="F:oxidoreductase activity, acting on the CH-OH group of donors, NAD or NADP as acceptor"/>
    <property type="evidence" value="ECO:0007669"/>
    <property type="project" value="TreeGrafter"/>
</dbReference>
<dbReference type="PRINTS" id="PR00081">
    <property type="entry name" value="GDHRDH"/>
</dbReference>
<sequence>MKYGSLLNKFRLDGKVALITGGTRGIGLATAYAFGEAGAKLYLSARREEYEDAGAILTAGYDVTFYPADLKTREAACALVKRVADDAGRLDILINNAGIANGGDTPLFTEQQWRDVIATNVESVFWCSQAAIPVMREGGRGAIVNVGSMSGIVSNIPQNQVAYNSSKAAVHMMTKSLASELALDNIRVNAVAPGYIDTDMSRGGMVHPVRGPIWLEMTPMKRFGRPDEIATAILFLASEASSYVTGDILVVDGGYTTR</sequence>
<dbReference type="NCBIfam" id="NF005559">
    <property type="entry name" value="PRK07231.1"/>
    <property type="match status" value="1"/>
</dbReference>
<keyword evidence="2" id="KW-0560">Oxidoreductase</keyword>
<dbReference type="InterPro" id="IPR002347">
    <property type="entry name" value="SDR_fam"/>
</dbReference>
<dbReference type="PANTHER" id="PTHR42760:SF115">
    <property type="entry name" value="3-OXOACYL-[ACYL-CARRIER-PROTEIN] REDUCTASE FABG"/>
    <property type="match status" value="1"/>
</dbReference>
<dbReference type="PANTHER" id="PTHR42760">
    <property type="entry name" value="SHORT-CHAIN DEHYDROGENASES/REDUCTASES FAMILY MEMBER"/>
    <property type="match status" value="1"/>
</dbReference>
<dbReference type="AlphaFoldDB" id="A0A2L2LLQ6"/>
<name>A0A2L2LLQ6_AGRTU</name>
<organism evidence="4 5">
    <name type="scientific">Agrobacterium tumefaciens</name>
    <dbReference type="NCBI Taxonomy" id="358"/>
    <lineage>
        <taxon>Bacteria</taxon>
        <taxon>Pseudomonadati</taxon>
        <taxon>Pseudomonadota</taxon>
        <taxon>Alphaproteobacteria</taxon>
        <taxon>Hyphomicrobiales</taxon>
        <taxon>Rhizobiaceae</taxon>
        <taxon>Rhizobium/Agrobacterium group</taxon>
        <taxon>Agrobacterium</taxon>
        <taxon>Agrobacterium tumefaciens complex</taxon>
    </lineage>
</organism>
<evidence type="ECO:0000256" key="1">
    <source>
        <dbReference type="ARBA" id="ARBA00006484"/>
    </source>
</evidence>
<dbReference type="FunFam" id="3.40.50.720:FF:000084">
    <property type="entry name" value="Short-chain dehydrogenase reductase"/>
    <property type="match status" value="1"/>
</dbReference>
<dbReference type="SMART" id="SM00822">
    <property type="entry name" value="PKS_KR"/>
    <property type="match status" value="1"/>
</dbReference>